<keyword evidence="3" id="KW-1185">Reference proteome</keyword>
<evidence type="ECO:0000313" key="3">
    <source>
        <dbReference type="Proteomes" id="UP001148614"/>
    </source>
</evidence>
<dbReference type="Proteomes" id="UP001148614">
    <property type="component" value="Unassembled WGS sequence"/>
</dbReference>
<dbReference type="VEuPathDB" id="FungiDB:F4678DRAFT_471921"/>
<proteinExistence type="predicted"/>
<organism evidence="2 3">
    <name type="scientific">Xylaria arbuscula</name>
    <dbReference type="NCBI Taxonomy" id="114810"/>
    <lineage>
        <taxon>Eukaryota</taxon>
        <taxon>Fungi</taxon>
        <taxon>Dikarya</taxon>
        <taxon>Ascomycota</taxon>
        <taxon>Pezizomycotina</taxon>
        <taxon>Sordariomycetes</taxon>
        <taxon>Xylariomycetidae</taxon>
        <taxon>Xylariales</taxon>
        <taxon>Xylariaceae</taxon>
        <taxon>Xylaria</taxon>
    </lineage>
</organism>
<reference evidence="2" key="1">
    <citation type="submission" date="2022-07" db="EMBL/GenBank/DDBJ databases">
        <title>Genome Sequence of Xylaria arbuscula.</title>
        <authorList>
            <person name="Buettner E."/>
        </authorList>
    </citation>
    <scope>NUCLEOTIDE SEQUENCE</scope>
    <source>
        <strain evidence="2">VT107</strain>
    </source>
</reference>
<dbReference type="AlphaFoldDB" id="A0A9W8NDQ8"/>
<evidence type="ECO:0000259" key="1">
    <source>
        <dbReference type="Pfam" id="PF06985"/>
    </source>
</evidence>
<feature type="domain" description="Heterokaryon incompatibility" evidence="1">
    <location>
        <begin position="41"/>
        <end position="201"/>
    </location>
</feature>
<gene>
    <name evidence="2" type="ORF">NPX13_g5993</name>
</gene>
<sequence>MAWKVLSSPRALQQNAVSMRFNRRRASTTADEVTEGKKDKYIILSHRWGPDTFAARTSKDNYEWRCTEGVSANSPNGVTPLFYEAGQLAFRLGVRYIWIDSVCIVQDDAADWRRESVKMAQYYQYAWLTIAATHTTEDGRLFRDIAVTDLTRVTRLPYRGVDGEQSGYFYLQGADAKGLAADYISTVGNSELTRRGWVYQERILSQRLLAFSEFGMFLQCQTGGPQSVVGDRVQYHLAEEEDEYFDEDEGRHRYFPERVRREIH</sequence>
<accession>A0A9W8NDQ8</accession>
<dbReference type="Pfam" id="PF06985">
    <property type="entry name" value="HET"/>
    <property type="match status" value="1"/>
</dbReference>
<dbReference type="EMBL" id="JANPWZ010001007">
    <property type="protein sequence ID" value="KAJ3569692.1"/>
    <property type="molecule type" value="Genomic_DNA"/>
</dbReference>
<evidence type="ECO:0000313" key="2">
    <source>
        <dbReference type="EMBL" id="KAJ3569692.1"/>
    </source>
</evidence>
<comment type="caution">
    <text evidence="2">The sequence shown here is derived from an EMBL/GenBank/DDBJ whole genome shotgun (WGS) entry which is preliminary data.</text>
</comment>
<dbReference type="PANTHER" id="PTHR33112">
    <property type="entry name" value="DOMAIN PROTEIN, PUTATIVE-RELATED"/>
    <property type="match status" value="1"/>
</dbReference>
<protein>
    <recommendedName>
        <fullName evidence="1">Heterokaryon incompatibility domain-containing protein</fullName>
    </recommendedName>
</protein>
<dbReference type="InterPro" id="IPR010730">
    <property type="entry name" value="HET"/>
</dbReference>
<dbReference type="PANTHER" id="PTHR33112:SF13">
    <property type="entry name" value="HETEROKARYON INCOMPATIBILITY DOMAIN-CONTAINING PROTEIN"/>
    <property type="match status" value="1"/>
</dbReference>
<name>A0A9W8NDQ8_9PEZI</name>